<dbReference type="InterPro" id="IPR001910">
    <property type="entry name" value="Inosine/uridine_hydrolase_dom"/>
</dbReference>
<dbReference type="InterPro" id="IPR036452">
    <property type="entry name" value="Ribo_hydro-like"/>
</dbReference>
<dbReference type="OrthoDB" id="2530052at2"/>
<evidence type="ECO:0000256" key="3">
    <source>
        <dbReference type="SAM" id="MobiDB-lite"/>
    </source>
</evidence>
<evidence type="ECO:0000259" key="4">
    <source>
        <dbReference type="Pfam" id="PF01156"/>
    </source>
</evidence>
<accession>A0A4Q7Y6E7</accession>
<evidence type="ECO:0000256" key="2">
    <source>
        <dbReference type="ARBA" id="ARBA00023295"/>
    </source>
</evidence>
<dbReference type="RefSeq" id="WP_104529279.1">
    <property type="nucleotide sequence ID" value="NZ_POQT01000025.1"/>
</dbReference>
<evidence type="ECO:0000256" key="1">
    <source>
        <dbReference type="ARBA" id="ARBA00022801"/>
    </source>
</evidence>
<dbReference type="AlphaFoldDB" id="A0A4Q7Y6E7"/>
<proteinExistence type="predicted"/>
<keyword evidence="2" id="KW-0326">Glycosidase</keyword>
<dbReference type="PANTHER" id="PTHR12304:SF4">
    <property type="entry name" value="URIDINE NUCLEOSIDASE"/>
    <property type="match status" value="1"/>
</dbReference>
<comment type="caution">
    <text evidence="5">The sequence shown here is derived from an EMBL/GenBank/DDBJ whole genome shotgun (WGS) entry which is preliminary data.</text>
</comment>
<keyword evidence="6" id="KW-1185">Reference proteome</keyword>
<gene>
    <name evidence="5" type="ORF">BKA19_1743</name>
</gene>
<dbReference type="PANTHER" id="PTHR12304">
    <property type="entry name" value="INOSINE-URIDINE PREFERRING NUCLEOSIDE HYDROLASE"/>
    <property type="match status" value="1"/>
</dbReference>
<evidence type="ECO:0000313" key="5">
    <source>
        <dbReference type="EMBL" id="RZU32054.1"/>
    </source>
</evidence>
<dbReference type="InterPro" id="IPR023186">
    <property type="entry name" value="IUNH"/>
</dbReference>
<dbReference type="Proteomes" id="UP000292507">
    <property type="component" value="Unassembled WGS sequence"/>
</dbReference>
<dbReference type="SUPFAM" id="SSF53590">
    <property type="entry name" value="Nucleoside hydrolase"/>
    <property type="match status" value="1"/>
</dbReference>
<organism evidence="5 6">
    <name type="scientific">Blastococcus saxobsidens</name>
    <dbReference type="NCBI Taxonomy" id="138336"/>
    <lineage>
        <taxon>Bacteria</taxon>
        <taxon>Bacillati</taxon>
        <taxon>Actinomycetota</taxon>
        <taxon>Actinomycetes</taxon>
        <taxon>Geodermatophilales</taxon>
        <taxon>Geodermatophilaceae</taxon>
        <taxon>Blastococcus</taxon>
    </lineage>
</organism>
<keyword evidence="1 5" id="KW-0378">Hydrolase</keyword>
<feature type="region of interest" description="Disordered" evidence="3">
    <location>
        <begin position="257"/>
        <end position="284"/>
    </location>
</feature>
<reference evidence="5 6" key="1">
    <citation type="submission" date="2019-02" db="EMBL/GenBank/DDBJ databases">
        <title>Sequencing the genomes of 1000 actinobacteria strains.</title>
        <authorList>
            <person name="Klenk H.-P."/>
        </authorList>
    </citation>
    <scope>NUCLEOTIDE SEQUENCE [LARGE SCALE GENOMIC DNA]</scope>
    <source>
        <strain evidence="5 6">DSM 44509</strain>
    </source>
</reference>
<dbReference type="GO" id="GO:0006152">
    <property type="term" value="P:purine nucleoside catabolic process"/>
    <property type="evidence" value="ECO:0007669"/>
    <property type="project" value="TreeGrafter"/>
</dbReference>
<protein>
    <submittedName>
        <fullName evidence="5">Inosine-uridine nucleoside N-ribohydrolase</fullName>
    </submittedName>
</protein>
<dbReference type="GO" id="GO:0008477">
    <property type="term" value="F:purine nucleosidase activity"/>
    <property type="evidence" value="ECO:0007669"/>
    <property type="project" value="TreeGrafter"/>
</dbReference>
<dbReference type="GO" id="GO:0005829">
    <property type="term" value="C:cytosol"/>
    <property type="evidence" value="ECO:0007669"/>
    <property type="project" value="TreeGrafter"/>
</dbReference>
<sequence>MSRPRIRVVVDNDFSGDPDGLVQLAHHALSPSVDLRLVIGSHLRPGDHFDPSDTTADNAAELAREVLALAGRTDVPVLAGSDVGLADRATPIRSAAAEALVAEAMRTDVDSPLYVCAGAGLTEIASAWLIEPRIAERLTLVWIGGPEHAGLAEPPPGAMPIEYNLLIDVLAGSVVFGDAAVPIWQVPRDAYRQTLVTFAELQLRMAEQGPLGARLFAALDGLRTQALRHGFDLGETYILGDNPLVLLTALQSAFEPDPSSSRHVVRETPGISADGQYTPAPGARPMRVYTQLDCRLMVEDLFAKLQLHARTPSGPPVGGTP</sequence>
<dbReference type="EMBL" id="SHKV01000001">
    <property type="protein sequence ID" value="RZU32054.1"/>
    <property type="molecule type" value="Genomic_DNA"/>
</dbReference>
<name>A0A4Q7Y6E7_9ACTN</name>
<dbReference type="Pfam" id="PF01156">
    <property type="entry name" value="IU_nuc_hydro"/>
    <property type="match status" value="1"/>
</dbReference>
<dbReference type="Gene3D" id="3.90.245.10">
    <property type="entry name" value="Ribonucleoside hydrolase-like"/>
    <property type="match status" value="1"/>
</dbReference>
<feature type="domain" description="Inosine/uridine-preferring nucleoside hydrolase" evidence="4">
    <location>
        <begin position="52"/>
        <end position="223"/>
    </location>
</feature>
<evidence type="ECO:0000313" key="6">
    <source>
        <dbReference type="Proteomes" id="UP000292507"/>
    </source>
</evidence>